<organism evidence="3">
    <name type="scientific">hydrothermal vent metagenome</name>
    <dbReference type="NCBI Taxonomy" id="652676"/>
    <lineage>
        <taxon>unclassified sequences</taxon>
        <taxon>metagenomes</taxon>
        <taxon>ecological metagenomes</taxon>
    </lineage>
</organism>
<keyword evidence="2" id="KW-0732">Signal</keyword>
<name>A0A160TYL6_9ZZZZ</name>
<evidence type="ECO:0000313" key="3">
    <source>
        <dbReference type="EMBL" id="CUS56111.1"/>
    </source>
</evidence>
<dbReference type="Gene3D" id="3.40.190.10">
    <property type="entry name" value="Periplasmic binding protein-like II"/>
    <property type="match status" value="2"/>
</dbReference>
<protein>
    <submittedName>
        <fullName evidence="3">Ferric iron ABC transporter, iron-binding protein</fullName>
    </submittedName>
</protein>
<dbReference type="PIRSF" id="PIRSF002825">
    <property type="entry name" value="CfbpA"/>
    <property type="match status" value="1"/>
</dbReference>
<reference evidence="3" key="1">
    <citation type="submission" date="2015-10" db="EMBL/GenBank/DDBJ databases">
        <authorList>
            <person name="Gilbert D.G."/>
        </authorList>
    </citation>
    <scope>NUCLEOTIDE SEQUENCE</scope>
</reference>
<dbReference type="PROSITE" id="PS51257">
    <property type="entry name" value="PROKAR_LIPOPROTEIN"/>
    <property type="match status" value="1"/>
</dbReference>
<proteinExistence type="inferred from homology"/>
<dbReference type="PANTHER" id="PTHR30006">
    <property type="entry name" value="THIAMINE-BINDING PERIPLASMIC PROTEIN-RELATED"/>
    <property type="match status" value="1"/>
</dbReference>
<dbReference type="EMBL" id="CZQD01000018">
    <property type="protein sequence ID" value="CUS56111.1"/>
    <property type="molecule type" value="Genomic_DNA"/>
</dbReference>
<accession>A0A160TYL6</accession>
<comment type="similarity">
    <text evidence="1">Belongs to the bacterial solute-binding protein 1 family.</text>
</comment>
<dbReference type="GO" id="GO:0030288">
    <property type="term" value="C:outer membrane-bounded periplasmic space"/>
    <property type="evidence" value="ECO:0007669"/>
    <property type="project" value="TreeGrafter"/>
</dbReference>
<dbReference type="PANTHER" id="PTHR30006:SF15">
    <property type="entry name" value="IRON-UTILIZATION PERIPLASMIC PROTEIN"/>
    <property type="match status" value="1"/>
</dbReference>
<gene>
    <name evidence="3" type="ORF">MGWOODY_Hyp2569</name>
</gene>
<sequence length="354" mass="38751">MKWYASLATACVFLAACGAPSGDSGESEAAAESVAEPTGLLNVYSARHYDSDKELYKRFEDETGIRVRFRESGAAELLEAMKAEGDNSPADVIISSDAGTLYRFKDAGLMQPVESELLATRIPEHFRDPDNHWYGLAKRLRVIVYDPARVEPEQVDEYADLASANLEGDVCMRSSTNIYNLSLMGELIDRLGKDTAEAWARSVLANFARPPQGGDTGQIEAIAAGQCSVALVNHYYWVRMTQGSDAQRKSVEKTMLSFPQQDSWGAHVNVTGAGVAAHAPHKEAAIQFIEWLAGEEGQFLLTTETKEIPLVAGAEMPEGLDRLPPDFKESVFPLNKLGENQAEAQAIYDRAGWN</sequence>
<evidence type="ECO:0000256" key="2">
    <source>
        <dbReference type="ARBA" id="ARBA00022729"/>
    </source>
</evidence>
<dbReference type="SUPFAM" id="SSF53850">
    <property type="entry name" value="Periplasmic binding protein-like II"/>
    <property type="match status" value="1"/>
</dbReference>
<evidence type="ECO:0000256" key="1">
    <source>
        <dbReference type="ARBA" id="ARBA00008520"/>
    </source>
</evidence>
<dbReference type="InterPro" id="IPR026045">
    <property type="entry name" value="Ferric-bd"/>
</dbReference>
<dbReference type="Pfam" id="PF13343">
    <property type="entry name" value="SBP_bac_6"/>
    <property type="match status" value="1"/>
</dbReference>
<dbReference type="AlphaFoldDB" id="A0A160TYL6"/>